<evidence type="ECO:0000313" key="3">
    <source>
        <dbReference type="Proteomes" id="UP000007322"/>
    </source>
</evidence>
<dbReference type="GO" id="GO:0030332">
    <property type="term" value="F:cyclin binding"/>
    <property type="evidence" value="ECO:0007669"/>
    <property type="project" value="TreeGrafter"/>
</dbReference>
<dbReference type="OMA" id="QAMKVFY"/>
<proteinExistence type="predicted"/>
<feature type="compositionally biased region" description="Basic residues" evidence="1">
    <location>
        <begin position="152"/>
        <end position="161"/>
    </location>
</feature>
<dbReference type="HOGENOM" id="CLU_029122_1_1_1"/>
<protein>
    <recommendedName>
        <fullName evidence="4">Ubiquitin-conjugating enzyme E2C-binding protein</fullName>
    </recommendedName>
</protein>
<evidence type="ECO:0000313" key="2">
    <source>
        <dbReference type="EMBL" id="AEO54448.1"/>
    </source>
</evidence>
<dbReference type="STRING" id="573729.G2Q453"/>
<feature type="compositionally biased region" description="Basic and acidic residues" evidence="1">
    <location>
        <begin position="162"/>
        <end position="173"/>
    </location>
</feature>
<dbReference type="GO" id="GO:0006513">
    <property type="term" value="P:protein monoubiquitination"/>
    <property type="evidence" value="ECO:0007669"/>
    <property type="project" value="TreeGrafter"/>
</dbReference>
<dbReference type="KEGG" id="mtm:MYCTH_2050220"/>
<accession>G2Q453</accession>
<feature type="region of interest" description="Disordered" evidence="1">
    <location>
        <begin position="152"/>
        <end position="174"/>
    </location>
</feature>
<sequence>MPSADCALYAELLANIRQISLAVTLPSPCDSSTRVAVSADCQTVELRHRSSTCVLRLPGKASLGGVVLPIQNKQCGSTSLEWRLPLDAPSLPSANQADYTPWSATDLDAGSGVDCRQCATNLVRPGSVKVWKDLPSENWAEMMEFWHCHKPDHGHHHHHHNQNHDGKTGKAGDESLAARGYGASSSISAQKGVGFVDLTTLLFDETDCQPLTLGFFNFRTSAVTLLKWQVSCKSASGTAPSIPECLAATLISTIARSGSSKSLITPLDEPSREADGKTGPDSALHIWVLNSSIVYSSSETARRIPAIKLLYRNLSLEEANKMLEAVTCDSQEINIPAQAIGDVIRHLEHSSGLLPSKERKFKEWNVGLLTRWEQKVW</sequence>
<dbReference type="GO" id="GO:0005829">
    <property type="term" value="C:cytosol"/>
    <property type="evidence" value="ECO:0007669"/>
    <property type="project" value="TreeGrafter"/>
</dbReference>
<dbReference type="RefSeq" id="XP_003659693.1">
    <property type="nucleotide sequence ID" value="XM_003659645.1"/>
</dbReference>
<dbReference type="AlphaFoldDB" id="G2Q453"/>
<dbReference type="PANTHER" id="PTHR31531:SF2">
    <property type="entry name" value="E3 UBIQUITIN-PROTEIN LIGASE E3D"/>
    <property type="match status" value="1"/>
</dbReference>
<dbReference type="OrthoDB" id="66510at2759"/>
<dbReference type="VEuPathDB" id="FungiDB:MYCTH_2050220"/>
<dbReference type="Proteomes" id="UP000007322">
    <property type="component" value="Chromosome 1"/>
</dbReference>
<evidence type="ECO:0008006" key="4">
    <source>
        <dbReference type="Google" id="ProtNLM"/>
    </source>
</evidence>
<dbReference type="GO" id="GO:0051865">
    <property type="term" value="P:protein autoubiquitination"/>
    <property type="evidence" value="ECO:0007669"/>
    <property type="project" value="TreeGrafter"/>
</dbReference>
<organism evidence="2 3">
    <name type="scientific">Thermothelomyces thermophilus (strain ATCC 42464 / BCRC 31852 / DSM 1799)</name>
    <name type="common">Sporotrichum thermophile</name>
    <dbReference type="NCBI Taxonomy" id="573729"/>
    <lineage>
        <taxon>Eukaryota</taxon>
        <taxon>Fungi</taxon>
        <taxon>Dikarya</taxon>
        <taxon>Ascomycota</taxon>
        <taxon>Pezizomycotina</taxon>
        <taxon>Sordariomycetes</taxon>
        <taxon>Sordariomycetidae</taxon>
        <taxon>Sordariales</taxon>
        <taxon>Chaetomiaceae</taxon>
        <taxon>Thermothelomyces</taxon>
    </lineage>
</organism>
<dbReference type="GeneID" id="11512820"/>
<dbReference type="GO" id="GO:0000151">
    <property type="term" value="C:ubiquitin ligase complex"/>
    <property type="evidence" value="ECO:0007669"/>
    <property type="project" value="TreeGrafter"/>
</dbReference>
<gene>
    <name evidence="2" type="ORF">MYCTH_2050220</name>
</gene>
<dbReference type="GO" id="GO:0043161">
    <property type="term" value="P:proteasome-mediated ubiquitin-dependent protein catabolic process"/>
    <property type="evidence" value="ECO:0007669"/>
    <property type="project" value="TreeGrafter"/>
</dbReference>
<dbReference type="InterPro" id="IPR019193">
    <property type="entry name" value="UBQ-conj_enz_E2-bd_prot"/>
</dbReference>
<dbReference type="FunCoup" id="G2Q453">
    <property type="interactions" value="45"/>
</dbReference>
<dbReference type="GO" id="GO:0061630">
    <property type="term" value="F:ubiquitin protein ligase activity"/>
    <property type="evidence" value="ECO:0007669"/>
    <property type="project" value="TreeGrafter"/>
</dbReference>
<dbReference type="InParanoid" id="G2Q453"/>
<dbReference type="Pfam" id="PF09814">
    <property type="entry name" value="HECT_2"/>
    <property type="match status" value="1"/>
</dbReference>
<reference evidence="2 3" key="1">
    <citation type="journal article" date="2011" name="Nat. Biotechnol.">
        <title>Comparative genomic analysis of the thermophilic biomass-degrading fungi Myceliophthora thermophila and Thielavia terrestris.</title>
        <authorList>
            <person name="Berka R.M."/>
            <person name="Grigoriev I.V."/>
            <person name="Otillar R."/>
            <person name="Salamov A."/>
            <person name="Grimwood J."/>
            <person name="Reid I."/>
            <person name="Ishmael N."/>
            <person name="John T."/>
            <person name="Darmond C."/>
            <person name="Moisan M.-C."/>
            <person name="Henrissat B."/>
            <person name="Coutinho P.M."/>
            <person name="Lombard V."/>
            <person name="Natvig D.O."/>
            <person name="Lindquist E."/>
            <person name="Schmutz J."/>
            <person name="Lucas S."/>
            <person name="Harris P."/>
            <person name="Powlowski J."/>
            <person name="Bellemare A."/>
            <person name="Taylor D."/>
            <person name="Butler G."/>
            <person name="de Vries R.P."/>
            <person name="Allijn I.E."/>
            <person name="van den Brink J."/>
            <person name="Ushinsky S."/>
            <person name="Storms R."/>
            <person name="Powell A.J."/>
            <person name="Paulsen I.T."/>
            <person name="Elbourne L.D.H."/>
            <person name="Baker S.E."/>
            <person name="Magnuson J."/>
            <person name="LaBoissiere S."/>
            <person name="Clutterbuck A.J."/>
            <person name="Martinez D."/>
            <person name="Wogulis M."/>
            <person name="de Leon A.L."/>
            <person name="Rey M.W."/>
            <person name="Tsang A."/>
        </authorList>
    </citation>
    <scope>NUCLEOTIDE SEQUENCE [LARGE SCALE GENOMIC DNA]</scope>
    <source>
        <strain evidence="3">ATCC 42464 / BCRC 31852 / DSM 1799</strain>
    </source>
</reference>
<name>G2Q453_THET4</name>
<dbReference type="GO" id="GO:0000209">
    <property type="term" value="P:protein polyubiquitination"/>
    <property type="evidence" value="ECO:0007669"/>
    <property type="project" value="TreeGrafter"/>
</dbReference>
<dbReference type="eggNOG" id="KOG4784">
    <property type="taxonomic scope" value="Eukaryota"/>
</dbReference>
<dbReference type="EMBL" id="CP003002">
    <property type="protein sequence ID" value="AEO54448.1"/>
    <property type="molecule type" value="Genomic_DNA"/>
</dbReference>
<keyword evidence="3" id="KW-1185">Reference proteome</keyword>
<dbReference type="GO" id="GO:0031624">
    <property type="term" value="F:ubiquitin conjugating enzyme binding"/>
    <property type="evidence" value="ECO:0007669"/>
    <property type="project" value="TreeGrafter"/>
</dbReference>
<evidence type="ECO:0000256" key="1">
    <source>
        <dbReference type="SAM" id="MobiDB-lite"/>
    </source>
</evidence>
<dbReference type="GO" id="GO:0005634">
    <property type="term" value="C:nucleus"/>
    <property type="evidence" value="ECO:0007669"/>
    <property type="project" value="TreeGrafter"/>
</dbReference>
<dbReference type="PANTHER" id="PTHR31531">
    <property type="entry name" value="E3 UBIQUITIN-PROTEIN LIGASE E3D FAMILY MEMBER"/>
    <property type="match status" value="1"/>
</dbReference>